<dbReference type="InterPro" id="IPR006976">
    <property type="entry name" value="VanZ-like"/>
</dbReference>
<keyword evidence="1" id="KW-0472">Membrane</keyword>
<dbReference type="Pfam" id="PF04892">
    <property type="entry name" value="VanZ"/>
    <property type="match status" value="1"/>
</dbReference>
<reference evidence="4" key="1">
    <citation type="submission" date="2024-06" db="EMBL/GenBank/DDBJ databases">
        <title>Radixoralia hellwigii gen. nov., sp nov., isolated from a root canal in the human oral cavity.</title>
        <authorList>
            <person name="Bartsch S."/>
            <person name="Wittmer A."/>
            <person name="Schulz A.-K."/>
            <person name="Neumann-Schaal M."/>
            <person name="Wolf J."/>
            <person name="Gronow S."/>
            <person name="Tennert C."/>
            <person name="Haecker G."/>
            <person name="Cieplik F."/>
            <person name="Al-Ahmad A."/>
        </authorList>
    </citation>
    <scope>NUCLEOTIDE SEQUENCE [LARGE SCALE GENOMIC DNA]</scope>
    <source>
        <strain evidence="4">Wk13</strain>
    </source>
</reference>
<keyword evidence="1" id="KW-1133">Transmembrane helix</keyword>
<feature type="transmembrane region" description="Helical" evidence="1">
    <location>
        <begin position="125"/>
        <end position="146"/>
    </location>
</feature>
<feature type="transmembrane region" description="Helical" evidence="1">
    <location>
        <begin position="208"/>
        <end position="232"/>
    </location>
</feature>
<feature type="transmembrane region" description="Helical" evidence="1">
    <location>
        <begin position="298"/>
        <end position="315"/>
    </location>
</feature>
<comment type="caution">
    <text evidence="3">The sequence shown here is derived from an EMBL/GenBank/DDBJ whole genome shotgun (WGS) entry which is preliminary data.</text>
</comment>
<dbReference type="EMBL" id="JBEUWX010000002">
    <property type="protein sequence ID" value="MFA9950405.1"/>
    <property type="molecule type" value="Genomic_DNA"/>
</dbReference>
<accession>A0ABV4UGN8</accession>
<keyword evidence="1" id="KW-0812">Transmembrane</keyword>
<evidence type="ECO:0000256" key="1">
    <source>
        <dbReference type="SAM" id="Phobius"/>
    </source>
</evidence>
<evidence type="ECO:0000313" key="3">
    <source>
        <dbReference type="EMBL" id="MFA9950405.1"/>
    </source>
</evidence>
<feature type="transmembrane region" description="Helical" evidence="1">
    <location>
        <begin position="239"/>
        <end position="261"/>
    </location>
</feature>
<dbReference type="Proteomes" id="UP001574673">
    <property type="component" value="Unassembled WGS sequence"/>
</dbReference>
<feature type="transmembrane region" description="Helical" evidence="1">
    <location>
        <begin position="267"/>
        <end position="291"/>
    </location>
</feature>
<feature type="transmembrane region" description="Helical" evidence="1">
    <location>
        <begin position="158"/>
        <end position="178"/>
    </location>
</feature>
<feature type="transmembrane region" description="Helical" evidence="1">
    <location>
        <begin position="58"/>
        <end position="81"/>
    </location>
</feature>
<name>A0ABV4UGN8_9RHOO</name>
<protein>
    <submittedName>
        <fullName evidence="3">VanZ family protein</fullName>
    </submittedName>
</protein>
<feature type="transmembrane region" description="Helical" evidence="1">
    <location>
        <begin position="335"/>
        <end position="357"/>
    </location>
</feature>
<feature type="domain" description="VanZ-like" evidence="2">
    <location>
        <begin position="24"/>
        <end position="142"/>
    </location>
</feature>
<dbReference type="RefSeq" id="WP_418891463.1">
    <property type="nucleotide sequence ID" value="NZ_JBEUWX010000002.1"/>
</dbReference>
<feature type="transmembrane region" description="Helical" evidence="1">
    <location>
        <begin position="20"/>
        <end position="38"/>
    </location>
</feature>
<evidence type="ECO:0000259" key="2">
    <source>
        <dbReference type="Pfam" id="PF04892"/>
    </source>
</evidence>
<sequence>MSAPADADRRSVSPLRLIRYLALAYAALIVYASLHPFSGWRDGNLTPFSFLEACWPRYWTLFDIAANLLAYLPLGLLLALALRSGSEKRMPPLPAALLAACIGTALSFCMESVQTWLPTRVPSSLDLLCNSAGAALGALLAVVGGARLLTFIRRCQRWLAPIHDADIILVLIGFWLFAQLSPETLLFGAGNLRGLLDIPSPVDYGPSAFFAIETAIIACNMTAIGLIVRFLLAPQHRVLGPLIAFFALAMIVRALATAILVEPAQAIVWLTPGAALGTMIGGALLSLLPLLPPRWQQALAALFLMTGAVLINLAPPNPYSQAAMAAWQQGHFLNFNGLTRLIASLWPFLALPCLTFLRRPRHLN</sequence>
<feature type="transmembrane region" description="Helical" evidence="1">
    <location>
        <begin position="93"/>
        <end position="113"/>
    </location>
</feature>
<evidence type="ECO:0000313" key="4">
    <source>
        <dbReference type="Proteomes" id="UP001574673"/>
    </source>
</evidence>
<keyword evidence="4" id="KW-1185">Reference proteome</keyword>
<organism evidence="3 4">
    <name type="scientific">Dentiradicibacter hellwigii</name>
    <dbReference type="NCBI Taxonomy" id="3149053"/>
    <lineage>
        <taxon>Bacteria</taxon>
        <taxon>Pseudomonadati</taxon>
        <taxon>Pseudomonadota</taxon>
        <taxon>Betaproteobacteria</taxon>
        <taxon>Rhodocyclales</taxon>
        <taxon>Rhodocyclaceae</taxon>
        <taxon>Dentiradicibacter</taxon>
    </lineage>
</organism>
<proteinExistence type="predicted"/>
<gene>
    <name evidence="3" type="ORF">ABCS64_08780</name>
</gene>